<dbReference type="EMBL" id="JANEYF010001794">
    <property type="protein sequence ID" value="KAJ8957146.1"/>
    <property type="molecule type" value="Genomic_DNA"/>
</dbReference>
<keyword evidence="1" id="KW-0482">Metalloprotease</keyword>
<dbReference type="Gene3D" id="4.10.70.10">
    <property type="entry name" value="Disintegrin domain"/>
    <property type="match status" value="1"/>
</dbReference>
<dbReference type="SUPFAM" id="SSF57552">
    <property type="entry name" value="Blood coagulation inhibitor (disintegrin)"/>
    <property type="match status" value="1"/>
</dbReference>
<dbReference type="Pfam" id="PF08516">
    <property type="entry name" value="ADAM_CR"/>
    <property type="match status" value="1"/>
</dbReference>
<protein>
    <recommendedName>
        <fullName evidence="2">ADAM cysteine-rich domain-containing protein</fullName>
    </recommendedName>
</protein>
<dbReference type="SMART" id="SM00608">
    <property type="entry name" value="ACR"/>
    <property type="match status" value="1"/>
</dbReference>
<feature type="domain" description="ADAM cysteine-rich" evidence="2">
    <location>
        <begin position="30"/>
        <end position="97"/>
    </location>
</feature>
<dbReference type="InterPro" id="IPR036436">
    <property type="entry name" value="Disintegrin_dom_sf"/>
</dbReference>
<keyword evidence="4" id="KW-1185">Reference proteome</keyword>
<evidence type="ECO:0000313" key="3">
    <source>
        <dbReference type="EMBL" id="KAJ8957146.1"/>
    </source>
</evidence>
<gene>
    <name evidence="3" type="ORF">NQ314_006600</name>
</gene>
<keyword evidence="1" id="KW-0378">Hydrolase</keyword>
<dbReference type="GO" id="GO:0008237">
    <property type="term" value="F:metallopeptidase activity"/>
    <property type="evidence" value="ECO:0007669"/>
    <property type="project" value="UniProtKB-KW"/>
</dbReference>
<comment type="caution">
    <text evidence="3">The sequence shown here is derived from an EMBL/GenBank/DDBJ whole genome shotgun (WGS) entry which is preliminary data.</text>
</comment>
<dbReference type="GO" id="GO:0006509">
    <property type="term" value="P:membrane protein ectodomain proteolysis"/>
    <property type="evidence" value="ECO:0007669"/>
    <property type="project" value="TreeGrafter"/>
</dbReference>
<dbReference type="Proteomes" id="UP001162156">
    <property type="component" value="Unassembled WGS sequence"/>
</dbReference>
<dbReference type="PANTHER" id="PTHR11905">
    <property type="entry name" value="ADAM A DISINTEGRIN AND METALLOPROTEASE DOMAIN"/>
    <property type="match status" value="1"/>
</dbReference>
<dbReference type="PANTHER" id="PTHR11905:SF159">
    <property type="entry name" value="ADAM METALLOPROTEASE"/>
    <property type="match status" value="1"/>
</dbReference>
<reference evidence="3" key="1">
    <citation type="journal article" date="2023" name="Insect Mol. Biol.">
        <title>Genome sequencing provides insights into the evolution of gene families encoding plant cell wall-degrading enzymes in longhorned beetles.</title>
        <authorList>
            <person name="Shin N.R."/>
            <person name="Okamura Y."/>
            <person name="Kirsch R."/>
            <person name="Pauchet Y."/>
        </authorList>
    </citation>
    <scope>NUCLEOTIDE SEQUENCE</scope>
    <source>
        <strain evidence="3">RBIC_L_NR</strain>
    </source>
</reference>
<organism evidence="3 4">
    <name type="scientific">Rhamnusium bicolor</name>
    <dbReference type="NCBI Taxonomy" id="1586634"/>
    <lineage>
        <taxon>Eukaryota</taxon>
        <taxon>Metazoa</taxon>
        <taxon>Ecdysozoa</taxon>
        <taxon>Arthropoda</taxon>
        <taxon>Hexapoda</taxon>
        <taxon>Insecta</taxon>
        <taxon>Pterygota</taxon>
        <taxon>Neoptera</taxon>
        <taxon>Endopterygota</taxon>
        <taxon>Coleoptera</taxon>
        <taxon>Polyphaga</taxon>
        <taxon>Cucujiformia</taxon>
        <taxon>Chrysomeloidea</taxon>
        <taxon>Cerambycidae</taxon>
        <taxon>Lepturinae</taxon>
        <taxon>Rhagiini</taxon>
        <taxon>Rhamnusium</taxon>
    </lineage>
</organism>
<evidence type="ECO:0000313" key="4">
    <source>
        <dbReference type="Proteomes" id="UP001162156"/>
    </source>
</evidence>
<sequence length="98" mass="11468">MYIVWWITECDLPEYCTGQSEYCPTDIYKLDTEVCDGGKAYCYHGFCRTRTDQCKLLWGETGKSSDEQCYKMNTKGTRHGNYSYDQLTQSYFKCNNGK</sequence>
<name>A0AAV8YZM7_9CUCU</name>
<keyword evidence="1" id="KW-0645">Protease</keyword>
<evidence type="ECO:0000259" key="2">
    <source>
        <dbReference type="SMART" id="SM00608"/>
    </source>
</evidence>
<evidence type="ECO:0000256" key="1">
    <source>
        <dbReference type="ARBA" id="ARBA00023049"/>
    </source>
</evidence>
<dbReference type="AlphaFoldDB" id="A0AAV8YZM7"/>
<dbReference type="InterPro" id="IPR006586">
    <property type="entry name" value="ADAM_Cys-rich"/>
</dbReference>
<proteinExistence type="predicted"/>
<accession>A0AAV8YZM7</accession>